<reference evidence="3 4" key="1">
    <citation type="journal article" date="2023" name="G3 (Bethesda)">
        <title>A chromosome-length genome assembly and annotation of blackberry (Rubus argutus, cv. 'Hillquist').</title>
        <authorList>
            <person name="Bruna T."/>
            <person name="Aryal R."/>
            <person name="Dudchenko O."/>
            <person name="Sargent D.J."/>
            <person name="Mead D."/>
            <person name="Buti M."/>
            <person name="Cavallini A."/>
            <person name="Hytonen T."/>
            <person name="Andres J."/>
            <person name="Pham M."/>
            <person name="Weisz D."/>
            <person name="Mascagni F."/>
            <person name="Usai G."/>
            <person name="Natali L."/>
            <person name="Bassil N."/>
            <person name="Fernandez G.E."/>
            <person name="Lomsadze A."/>
            <person name="Armour M."/>
            <person name="Olukolu B."/>
            <person name="Poorten T."/>
            <person name="Britton C."/>
            <person name="Davik J."/>
            <person name="Ashrafi H."/>
            <person name="Aiden E.L."/>
            <person name="Borodovsky M."/>
            <person name="Worthington M."/>
        </authorList>
    </citation>
    <scope>NUCLEOTIDE SEQUENCE [LARGE SCALE GENOMIC DNA]</scope>
    <source>
        <strain evidence="3">PI 553951</strain>
    </source>
</reference>
<keyword evidence="2" id="KW-0472">Membrane</keyword>
<keyword evidence="4" id="KW-1185">Reference proteome</keyword>
<organism evidence="3 4">
    <name type="scientific">Rubus argutus</name>
    <name type="common">Southern blackberry</name>
    <dbReference type="NCBI Taxonomy" id="59490"/>
    <lineage>
        <taxon>Eukaryota</taxon>
        <taxon>Viridiplantae</taxon>
        <taxon>Streptophyta</taxon>
        <taxon>Embryophyta</taxon>
        <taxon>Tracheophyta</taxon>
        <taxon>Spermatophyta</taxon>
        <taxon>Magnoliopsida</taxon>
        <taxon>eudicotyledons</taxon>
        <taxon>Gunneridae</taxon>
        <taxon>Pentapetalae</taxon>
        <taxon>rosids</taxon>
        <taxon>fabids</taxon>
        <taxon>Rosales</taxon>
        <taxon>Rosaceae</taxon>
        <taxon>Rosoideae</taxon>
        <taxon>Rosoideae incertae sedis</taxon>
        <taxon>Rubus</taxon>
    </lineage>
</organism>
<accession>A0AAW1VSY8</accession>
<sequence>MNFFSQKNGSGTFEIQESDDTIDDVPWGLKQKIDKPKEKQEIVDGGGLPRKKEDSAPLLEVLEIVGNADCSNDLNALQFGGSIDDISDIIESKTFGATGKSEWDHAKIEEIEALQKQDTVFSTSLDLEMATSVVLIAMSFSVTKGVIGVCTCCPFGSRGTKDWSNHGDLTIWLLFGFVVLNLVFAAVMVREHDSHHWEKEINQAEEELQRLM</sequence>
<proteinExistence type="predicted"/>
<feature type="compositionally biased region" description="Polar residues" evidence="1">
    <location>
        <begin position="1"/>
        <end position="15"/>
    </location>
</feature>
<name>A0AAW1VSY8_RUBAR</name>
<feature type="region of interest" description="Disordered" evidence="1">
    <location>
        <begin position="1"/>
        <end position="24"/>
    </location>
</feature>
<evidence type="ECO:0000256" key="1">
    <source>
        <dbReference type="SAM" id="MobiDB-lite"/>
    </source>
</evidence>
<keyword evidence="2" id="KW-1133">Transmembrane helix</keyword>
<dbReference type="Proteomes" id="UP001457282">
    <property type="component" value="Unassembled WGS sequence"/>
</dbReference>
<comment type="caution">
    <text evidence="3">The sequence shown here is derived from an EMBL/GenBank/DDBJ whole genome shotgun (WGS) entry which is preliminary data.</text>
</comment>
<keyword evidence="2" id="KW-0812">Transmembrane</keyword>
<feature type="transmembrane region" description="Helical" evidence="2">
    <location>
        <begin position="169"/>
        <end position="189"/>
    </location>
</feature>
<protein>
    <submittedName>
        <fullName evidence="3">Uncharacterized protein</fullName>
    </submittedName>
</protein>
<evidence type="ECO:0000256" key="2">
    <source>
        <dbReference type="SAM" id="Phobius"/>
    </source>
</evidence>
<dbReference type="EMBL" id="JBEDUW010000007">
    <property type="protein sequence ID" value="KAK9910167.1"/>
    <property type="molecule type" value="Genomic_DNA"/>
</dbReference>
<evidence type="ECO:0000313" key="4">
    <source>
        <dbReference type="Proteomes" id="UP001457282"/>
    </source>
</evidence>
<dbReference type="AlphaFoldDB" id="A0AAW1VSY8"/>
<evidence type="ECO:0000313" key="3">
    <source>
        <dbReference type="EMBL" id="KAK9910167.1"/>
    </source>
</evidence>
<feature type="transmembrane region" description="Helical" evidence="2">
    <location>
        <begin position="133"/>
        <end position="157"/>
    </location>
</feature>
<gene>
    <name evidence="3" type="ORF">M0R45_034140</name>
</gene>